<proteinExistence type="predicted"/>
<dbReference type="EMBL" id="WHUW01000117">
    <property type="protein sequence ID" value="KAF8423189.1"/>
    <property type="molecule type" value="Genomic_DNA"/>
</dbReference>
<comment type="caution">
    <text evidence="1">The sequence shown here is derived from an EMBL/GenBank/DDBJ whole genome shotgun (WGS) entry which is preliminary data.</text>
</comment>
<dbReference type="AlphaFoldDB" id="A0AAD4BEQ5"/>
<protein>
    <submittedName>
        <fullName evidence="1">Uncharacterized protein</fullName>
    </submittedName>
</protein>
<evidence type="ECO:0000313" key="2">
    <source>
        <dbReference type="Proteomes" id="UP001194468"/>
    </source>
</evidence>
<reference evidence="1" key="2">
    <citation type="journal article" date="2020" name="Nat. Commun.">
        <title>Large-scale genome sequencing of mycorrhizal fungi provides insights into the early evolution of symbiotic traits.</title>
        <authorList>
            <person name="Miyauchi S."/>
            <person name="Kiss E."/>
            <person name="Kuo A."/>
            <person name="Drula E."/>
            <person name="Kohler A."/>
            <person name="Sanchez-Garcia M."/>
            <person name="Morin E."/>
            <person name="Andreopoulos B."/>
            <person name="Barry K.W."/>
            <person name="Bonito G."/>
            <person name="Buee M."/>
            <person name="Carver A."/>
            <person name="Chen C."/>
            <person name="Cichocki N."/>
            <person name="Clum A."/>
            <person name="Culley D."/>
            <person name="Crous P.W."/>
            <person name="Fauchery L."/>
            <person name="Girlanda M."/>
            <person name="Hayes R.D."/>
            <person name="Keri Z."/>
            <person name="LaButti K."/>
            <person name="Lipzen A."/>
            <person name="Lombard V."/>
            <person name="Magnuson J."/>
            <person name="Maillard F."/>
            <person name="Murat C."/>
            <person name="Nolan M."/>
            <person name="Ohm R.A."/>
            <person name="Pangilinan J."/>
            <person name="Pereira M.F."/>
            <person name="Perotto S."/>
            <person name="Peter M."/>
            <person name="Pfister S."/>
            <person name="Riley R."/>
            <person name="Sitrit Y."/>
            <person name="Stielow J.B."/>
            <person name="Szollosi G."/>
            <person name="Zifcakova L."/>
            <person name="Stursova M."/>
            <person name="Spatafora J.W."/>
            <person name="Tedersoo L."/>
            <person name="Vaario L.M."/>
            <person name="Yamada A."/>
            <person name="Yan M."/>
            <person name="Wang P."/>
            <person name="Xu J."/>
            <person name="Bruns T."/>
            <person name="Baldrian P."/>
            <person name="Vilgalys R."/>
            <person name="Dunand C."/>
            <person name="Henrissat B."/>
            <person name="Grigoriev I.V."/>
            <person name="Hibbett D."/>
            <person name="Nagy L.G."/>
            <person name="Martin F.M."/>
        </authorList>
    </citation>
    <scope>NUCLEOTIDE SEQUENCE</scope>
    <source>
        <strain evidence="1">BED1</strain>
    </source>
</reference>
<evidence type="ECO:0000313" key="1">
    <source>
        <dbReference type="EMBL" id="KAF8423189.1"/>
    </source>
</evidence>
<organism evidence="1 2">
    <name type="scientific">Boletus edulis BED1</name>
    <dbReference type="NCBI Taxonomy" id="1328754"/>
    <lineage>
        <taxon>Eukaryota</taxon>
        <taxon>Fungi</taxon>
        <taxon>Dikarya</taxon>
        <taxon>Basidiomycota</taxon>
        <taxon>Agaricomycotina</taxon>
        <taxon>Agaricomycetes</taxon>
        <taxon>Agaricomycetidae</taxon>
        <taxon>Boletales</taxon>
        <taxon>Boletineae</taxon>
        <taxon>Boletaceae</taxon>
        <taxon>Boletoideae</taxon>
        <taxon>Boletus</taxon>
    </lineage>
</organism>
<dbReference type="Proteomes" id="UP001194468">
    <property type="component" value="Unassembled WGS sequence"/>
</dbReference>
<gene>
    <name evidence="1" type="ORF">L210DRAFT_671188</name>
</gene>
<keyword evidence="2" id="KW-1185">Reference proteome</keyword>
<name>A0AAD4BEQ5_BOLED</name>
<sequence>MLSNMEGIYPIYEVEVVRKNEQATTGIRPCCPAIPSQSMPTPYQRQPSYGLNLARGAIGCSFDSTLVPLSGTTASMEEYSPGTGHSAEASPVNAYTDWCATPLANMVTSEPMSPELCRQMEILYGTIDRTSVALPIDVVPAVEAYNADNFAYAQSAGAYMHSYPTPLPNMVASGPTFKIEPRRNMDALHGINSNEAKVETQTDEAHAHIATTLPHPISATARCQWIGMGNSGTCNVHITSESAPAHFRKFHGINRLNEDILVCCLWEGCFKQLKRKYFVRHIREHHLGCRRKKKHPLL</sequence>
<accession>A0AAD4BEQ5</accession>
<reference evidence="1" key="1">
    <citation type="submission" date="2019-10" db="EMBL/GenBank/DDBJ databases">
        <authorList>
            <consortium name="DOE Joint Genome Institute"/>
            <person name="Kuo A."/>
            <person name="Miyauchi S."/>
            <person name="Kiss E."/>
            <person name="Drula E."/>
            <person name="Kohler A."/>
            <person name="Sanchez-Garcia M."/>
            <person name="Andreopoulos B."/>
            <person name="Barry K.W."/>
            <person name="Bonito G."/>
            <person name="Buee M."/>
            <person name="Carver A."/>
            <person name="Chen C."/>
            <person name="Cichocki N."/>
            <person name="Clum A."/>
            <person name="Culley D."/>
            <person name="Crous P.W."/>
            <person name="Fauchery L."/>
            <person name="Girlanda M."/>
            <person name="Hayes R."/>
            <person name="Keri Z."/>
            <person name="LaButti K."/>
            <person name="Lipzen A."/>
            <person name="Lombard V."/>
            <person name="Magnuson J."/>
            <person name="Maillard F."/>
            <person name="Morin E."/>
            <person name="Murat C."/>
            <person name="Nolan M."/>
            <person name="Ohm R."/>
            <person name="Pangilinan J."/>
            <person name="Pereira M."/>
            <person name="Perotto S."/>
            <person name="Peter M."/>
            <person name="Riley R."/>
            <person name="Sitrit Y."/>
            <person name="Stielow B."/>
            <person name="Szollosi G."/>
            <person name="Zifcakova L."/>
            <person name="Stursova M."/>
            <person name="Spatafora J.W."/>
            <person name="Tedersoo L."/>
            <person name="Vaario L.-M."/>
            <person name="Yamada A."/>
            <person name="Yan M."/>
            <person name="Wang P."/>
            <person name="Xu J."/>
            <person name="Bruns T."/>
            <person name="Baldrian P."/>
            <person name="Vilgalys R."/>
            <person name="Henrissat B."/>
            <person name="Grigoriev I.V."/>
            <person name="Hibbett D."/>
            <person name="Nagy L.G."/>
            <person name="Martin F.M."/>
        </authorList>
    </citation>
    <scope>NUCLEOTIDE SEQUENCE</scope>
    <source>
        <strain evidence="1">BED1</strain>
    </source>
</reference>